<evidence type="ECO:0000313" key="1">
    <source>
        <dbReference type="EMBL" id="KFE68698.1"/>
    </source>
</evidence>
<protein>
    <recommendedName>
        <fullName evidence="3">DUF3396 domain-containing protein</fullName>
    </recommendedName>
</protein>
<comment type="caution">
    <text evidence="1">The sequence shown here is derived from an EMBL/GenBank/DDBJ whole genome shotgun (WGS) entry which is preliminary data.</text>
</comment>
<gene>
    <name evidence="1" type="ORF">DB31_7935</name>
</gene>
<dbReference type="InterPro" id="IPR021815">
    <property type="entry name" value="TsiV"/>
</dbReference>
<name>A0A085WLY5_9BACT</name>
<reference evidence="1 2" key="1">
    <citation type="submission" date="2014-04" db="EMBL/GenBank/DDBJ databases">
        <title>Genome assembly of Hyalangium minutum DSM 14724.</title>
        <authorList>
            <person name="Sharma G."/>
            <person name="Subramanian S."/>
        </authorList>
    </citation>
    <scope>NUCLEOTIDE SEQUENCE [LARGE SCALE GENOMIC DNA]</scope>
    <source>
        <strain evidence="1 2">DSM 14724</strain>
    </source>
</reference>
<evidence type="ECO:0008006" key="3">
    <source>
        <dbReference type="Google" id="ProtNLM"/>
    </source>
</evidence>
<dbReference type="Proteomes" id="UP000028725">
    <property type="component" value="Unassembled WGS sequence"/>
</dbReference>
<evidence type="ECO:0000313" key="2">
    <source>
        <dbReference type="Proteomes" id="UP000028725"/>
    </source>
</evidence>
<accession>A0A085WLY5</accession>
<sequence length="278" mass="31497">MKICFYMRRSKYEIAREVMRSFEIYLHAVGPQALAWYNDHQGDWGYLDTTSWQTFRRDLLASNWSHHELTHDPSGAPSFHFTYSCQSLGQLFEPNPPLVSSVGFCFPTEFLEEQGPGHVRELALELAAALPYDSGHAGLFFNSILGYRETEEALSRFCLRYPGMDIGDVESIAEGLNGRVKGPSWLTFLGQPVLGELGGVEGLRARLSSPGTTVEPLEGDRAVITLGTWPEAGDTEAGHNLPEYRELARVLEPWLYHSGGGYYFPQDIWQRWERRFLD</sequence>
<proteinExistence type="predicted"/>
<dbReference type="AlphaFoldDB" id="A0A085WLY5"/>
<organism evidence="1 2">
    <name type="scientific">Hyalangium minutum</name>
    <dbReference type="NCBI Taxonomy" id="394096"/>
    <lineage>
        <taxon>Bacteria</taxon>
        <taxon>Pseudomonadati</taxon>
        <taxon>Myxococcota</taxon>
        <taxon>Myxococcia</taxon>
        <taxon>Myxococcales</taxon>
        <taxon>Cystobacterineae</taxon>
        <taxon>Archangiaceae</taxon>
        <taxon>Hyalangium</taxon>
    </lineage>
</organism>
<dbReference type="Pfam" id="PF11876">
    <property type="entry name" value="TsiV"/>
    <property type="match status" value="1"/>
</dbReference>
<keyword evidence="2" id="KW-1185">Reference proteome</keyword>
<dbReference type="EMBL" id="JMCB01000006">
    <property type="protein sequence ID" value="KFE68698.1"/>
    <property type="molecule type" value="Genomic_DNA"/>
</dbReference>
<dbReference type="STRING" id="394096.DB31_7935"/>